<keyword evidence="3" id="KW-0378">Hydrolase</keyword>
<dbReference type="AlphaFoldDB" id="A0A5K3F7Q1"/>
<evidence type="ECO:0000259" key="12">
    <source>
        <dbReference type="PROSITE" id="PS51195"/>
    </source>
</evidence>
<dbReference type="InterPro" id="IPR001650">
    <property type="entry name" value="Helicase_C-like"/>
</dbReference>
<feature type="domain" description="DEAD-box RNA helicase Q" evidence="12">
    <location>
        <begin position="383"/>
        <end position="411"/>
    </location>
</feature>
<evidence type="ECO:0000256" key="2">
    <source>
        <dbReference type="ARBA" id="ARBA00022741"/>
    </source>
</evidence>
<comment type="catalytic activity">
    <reaction evidence="6">
        <text>ATP + H2O = ADP + phosphate + H(+)</text>
        <dbReference type="Rhea" id="RHEA:13065"/>
        <dbReference type="ChEBI" id="CHEBI:15377"/>
        <dbReference type="ChEBI" id="CHEBI:15378"/>
        <dbReference type="ChEBI" id="CHEBI:30616"/>
        <dbReference type="ChEBI" id="CHEBI:43474"/>
        <dbReference type="ChEBI" id="CHEBI:456216"/>
        <dbReference type="EC" id="3.6.4.13"/>
    </reaction>
</comment>
<dbReference type="FunFam" id="3.40.50.300:FF:000079">
    <property type="entry name" value="probable ATP-dependent RNA helicase DDX17"/>
    <property type="match status" value="1"/>
</dbReference>
<feature type="short sequence motif" description="Q motif" evidence="7">
    <location>
        <begin position="383"/>
        <end position="411"/>
    </location>
</feature>
<dbReference type="Gene3D" id="3.40.50.300">
    <property type="entry name" value="P-loop containing nucleotide triphosphate hydrolases"/>
    <property type="match status" value="2"/>
</dbReference>
<evidence type="ECO:0000313" key="13">
    <source>
        <dbReference type="WBParaSite" id="MCU_006057-RC"/>
    </source>
</evidence>
<sequence length="902" mass="99954">RRLASESTTLATPLLIYCSSVASFSGWLLIFLACHWNTETHRIGCGQVVQYVCAPIRRDTTPQPHHPIHNIKQQYSIVELNAHAISSRIYYSTMSRRGGRWGMNFISASGPQSHLSMNSLQATEATVQELRQRSADNSVSRPSAYAPPSFMGAPPVAQTSFAPGYNPQRKCAPTGSSGNSRAFSNLGKRRMHDDDDYFNDDEAEKDDELEYLPAPGSPAAQSGHGGACEQEDKGAISDDSDDPLDKFMEGIEQQVEELNSSDNKKKKNEDGRKSKKNVRDDIEQEDEMEAYLRFMEENPTVGLVGDEEEIYEYDAEGNIIATEKKTIDPLPPVDHSLVNYAKFTKNFYVEHPDISALSETGVVELLKKLNIRLSGVSPPRPVCSFAHLNLDNALMEAIRKAGYTQPMPIQAAAVPAALAGRDIVGIAKTGSGKTVAFLWPMITHIMAQHELKLGDGPIGIICVPTRELALQIYSEAKKLTKIYNLSVVCAYGGGSMWEQQKACEAGCEILVCTPGRLIDLVKKKSTNLRRVTFLVFDEADKMFNLGFEPQVRSIADHVRPDRQALLFSATFKGRIERLARDILTDPIRIVQGEVGEANEDITQIVEIFNRWEEKWDWLTRNIVRFTAEGSVLIFVTRKAHSVEVAEKLKGRDLKVLLLHGDMHQSERNTVIHKFKHHEAPILVATDVASRGLDIPSIHNVVNYEVARDIDTHTHRVGRTGRAGVKGTAYTLFVANRDPPDFAAHLVRHLELSSQTVPPRLFEIANKCPWFVENRARAAGTEANPRAGIGFQPREKKDLRVGLGSSYSGFHSSTQPMGGPATVAASSAHQTDRLAAMKAAFASQYNRRFVSAGVESTKYTHPELLGASNKTSEVSGDSSDFRVPQTPETPSAPEVKRRRSRWD</sequence>
<feature type="domain" description="Helicase ATP-binding" evidence="10">
    <location>
        <begin position="414"/>
        <end position="589"/>
    </location>
</feature>
<accession>A0A5K3F7Q1</accession>
<feature type="region of interest" description="Disordered" evidence="8">
    <location>
        <begin position="129"/>
        <end position="282"/>
    </location>
</feature>
<dbReference type="PROSITE" id="PS51192">
    <property type="entry name" value="HELICASE_ATP_BIND_1"/>
    <property type="match status" value="1"/>
</dbReference>
<dbReference type="CDD" id="cd18787">
    <property type="entry name" value="SF2_C_DEAD"/>
    <property type="match status" value="1"/>
</dbReference>
<dbReference type="Pfam" id="PF00271">
    <property type="entry name" value="Helicase_C"/>
    <property type="match status" value="1"/>
</dbReference>
<evidence type="ECO:0000256" key="8">
    <source>
        <dbReference type="SAM" id="MobiDB-lite"/>
    </source>
</evidence>
<dbReference type="Pfam" id="PF00270">
    <property type="entry name" value="DEAD"/>
    <property type="match status" value="1"/>
</dbReference>
<dbReference type="GO" id="GO:0003676">
    <property type="term" value="F:nucleic acid binding"/>
    <property type="evidence" value="ECO:0007669"/>
    <property type="project" value="InterPro"/>
</dbReference>
<dbReference type="GO" id="GO:0003724">
    <property type="term" value="F:RNA helicase activity"/>
    <property type="evidence" value="ECO:0007669"/>
    <property type="project" value="UniProtKB-EC"/>
</dbReference>
<dbReference type="InterPro" id="IPR011545">
    <property type="entry name" value="DEAD/DEAH_box_helicase_dom"/>
</dbReference>
<dbReference type="PROSITE" id="PS00039">
    <property type="entry name" value="DEAD_ATP_HELICASE"/>
    <property type="match status" value="1"/>
</dbReference>
<evidence type="ECO:0000256" key="1">
    <source>
        <dbReference type="ARBA" id="ARBA00012552"/>
    </source>
</evidence>
<evidence type="ECO:0000259" key="10">
    <source>
        <dbReference type="PROSITE" id="PS51192"/>
    </source>
</evidence>
<feature type="transmembrane region" description="Helical" evidence="9">
    <location>
        <begin position="12"/>
        <end position="33"/>
    </location>
</feature>
<dbReference type="GO" id="GO:0005524">
    <property type="term" value="F:ATP binding"/>
    <property type="evidence" value="ECO:0007669"/>
    <property type="project" value="UniProtKB-KW"/>
</dbReference>
<feature type="domain" description="Helicase C-terminal" evidence="11">
    <location>
        <begin position="603"/>
        <end position="764"/>
    </location>
</feature>
<evidence type="ECO:0000259" key="11">
    <source>
        <dbReference type="PROSITE" id="PS51194"/>
    </source>
</evidence>
<evidence type="ECO:0000256" key="9">
    <source>
        <dbReference type="SAM" id="Phobius"/>
    </source>
</evidence>
<dbReference type="SMART" id="SM00490">
    <property type="entry name" value="HELICc"/>
    <property type="match status" value="1"/>
</dbReference>
<dbReference type="SMART" id="SM00487">
    <property type="entry name" value="DEXDc"/>
    <property type="match status" value="1"/>
</dbReference>
<keyword evidence="2" id="KW-0547">Nucleotide-binding</keyword>
<evidence type="ECO:0000256" key="5">
    <source>
        <dbReference type="ARBA" id="ARBA00022840"/>
    </source>
</evidence>
<dbReference type="SUPFAM" id="SSF52540">
    <property type="entry name" value="P-loop containing nucleoside triphosphate hydrolases"/>
    <property type="match status" value="2"/>
</dbReference>
<evidence type="ECO:0000256" key="4">
    <source>
        <dbReference type="ARBA" id="ARBA00022806"/>
    </source>
</evidence>
<name>A0A5K3F7Q1_MESCO</name>
<dbReference type="InterPro" id="IPR000629">
    <property type="entry name" value="RNA-helicase_DEAD-box_CS"/>
</dbReference>
<dbReference type="PANTHER" id="PTHR47958">
    <property type="entry name" value="ATP-DEPENDENT RNA HELICASE DBP3"/>
    <property type="match status" value="1"/>
</dbReference>
<feature type="compositionally biased region" description="Polar residues" evidence="8">
    <location>
        <begin position="174"/>
        <end position="183"/>
    </location>
</feature>
<evidence type="ECO:0000256" key="7">
    <source>
        <dbReference type="PROSITE-ProRule" id="PRU00552"/>
    </source>
</evidence>
<evidence type="ECO:0000256" key="3">
    <source>
        <dbReference type="ARBA" id="ARBA00022801"/>
    </source>
</evidence>
<feature type="compositionally biased region" description="Polar residues" evidence="8">
    <location>
        <begin position="867"/>
        <end position="877"/>
    </location>
</feature>
<feature type="region of interest" description="Disordered" evidence="8">
    <location>
        <begin position="859"/>
        <end position="902"/>
    </location>
</feature>
<feature type="compositionally biased region" description="Basic and acidic residues" evidence="8">
    <location>
        <begin position="267"/>
        <end position="281"/>
    </location>
</feature>
<dbReference type="InterPro" id="IPR014001">
    <property type="entry name" value="Helicase_ATP-bd"/>
</dbReference>
<keyword evidence="4" id="KW-0347">Helicase</keyword>
<dbReference type="PROSITE" id="PS51195">
    <property type="entry name" value="Q_MOTIF"/>
    <property type="match status" value="1"/>
</dbReference>
<feature type="compositionally biased region" description="Acidic residues" evidence="8">
    <location>
        <begin position="194"/>
        <end position="210"/>
    </location>
</feature>
<protein>
    <recommendedName>
        <fullName evidence="1">RNA helicase</fullName>
        <ecNumber evidence="1">3.6.4.13</ecNumber>
    </recommendedName>
</protein>
<dbReference type="WBParaSite" id="MCU_006057-RC">
    <property type="protein sequence ID" value="MCU_006057-RC"/>
    <property type="gene ID" value="MCU_006057"/>
</dbReference>
<organism evidence="13">
    <name type="scientific">Mesocestoides corti</name>
    <name type="common">Flatworm</name>
    <dbReference type="NCBI Taxonomy" id="53468"/>
    <lineage>
        <taxon>Eukaryota</taxon>
        <taxon>Metazoa</taxon>
        <taxon>Spiralia</taxon>
        <taxon>Lophotrochozoa</taxon>
        <taxon>Platyhelminthes</taxon>
        <taxon>Cestoda</taxon>
        <taxon>Eucestoda</taxon>
        <taxon>Cyclophyllidea</taxon>
        <taxon>Mesocestoididae</taxon>
        <taxon>Mesocestoides</taxon>
    </lineage>
</organism>
<dbReference type="GO" id="GO:0016787">
    <property type="term" value="F:hydrolase activity"/>
    <property type="evidence" value="ECO:0007669"/>
    <property type="project" value="UniProtKB-KW"/>
</dbReference>
<proteinExistence type="predicted"/>
<dbReference type="InterPro" id="IPR027417">
    <property type="entry name" value="P-loop_NTPase"/>
</dbReference>
<keyword evidence="9" id="KW-1133">Transmembrane helix</keyword>
<keyword evidence="9" id="KW-0812">Transmembrane</keyword>
<dbReference type="InterPro" id="IPR014014">
    <property type="entry name" value="RNA_helicase_DEAD_Q_motif"/>
</dbReference>
<keyword evidence="9" id="KW-0472">Membrane</keyword>
<evidence type="ECO:0000256" key="6">
    <source>
        <dbReference type="ARBA" id="ARBA00047984"/>
    </source>
</evidence>
<keyword evidence="5" id="KW-0067">ATP-binding</keyword>
<dbReference type="EC" id="3.6.4.13" evidence="1"/>
<reference evidence="13" key="1">
    <citation type="submission" date="2019-11" db="UniProtKB">
        <authorList>
            <consortium name="WormBaseParasite"/>
        </authorList>
    </citation>
    <scope>IDENTIFICATION</scope>
</reference>
<dbReference type="PROSITE" id="PS51194">
    <property type="entry name" value="HELICASE_CTER"/>
    <property type="match status" value="1"/>
</dbReference>